<dbReference type="KEGG" id="tuz:TUZN_1044"/>
<gene>
    <name evidence="2" type="ordered locus">TUZN_1044</name>
</gene>
<dbReference type="Proteomes" id="UP000008138">
    <property type="component" value="Chromosome"/>
</dbReference>
<feature type="transmembrane region" description="Helical" evidence="1">
    <location>
        <begin position="90"/>
        <end position="108"/>
    </location>
</feature>
<sequence>MSIPGLEAGIHVFFATLAALDATALLAMVYLRATKYIRPLAVALAVLVWLSWIAVAPVYVIEYPADRKVILANKMTAAAQELGMEIKEHIFYTGLMLATFVPIAAYGVDPASESGRRLLLWSLVALLIGYFVMDFLGAWIGVSAKMAWAAKAGYG</sequence>
<dbReference type="GeneID" id="10360574"/>
<evidence type="ECO:0000313" key="2">
    <source>
        <dbReference type="EMBL" id="AEA12525.1"/>
    </source>
</evidence>
<evidence type="ECO:0000313" key="3">
    <source>
        <dbReference type="Proteomes" id="UP000008138"/>
    </source>
</evidence>
<feature type="transmembrane region" description="Helical" evidence="1">
    <location>
        <begin position="40"/>
        <end position="61"/>
    </location>
</feature>
<dbReference type="STRING" id="999630.TUZN_1044"/>
<dbReference type="RefSeq" id="WP_013679861.1">
    <property type="nucleotide sequence ID" value="NC_015315.1"/>
</dbReference>
<protein>
    <submittedName>
        <fullName evidence="2">Uncharacterized protein</fullName>
    </submittedName>
</protein>
<evidence type="ECO:0000256" key="1">
    <source>
        <dbReference type="SAM" id="Phobius"/>
    </source>
</evidence>
<reference evidence="2 3" key="1">
    <citation type="journal article" date="2011" name="J. Bacteriol.">
        <title>Complete genome sequence of the thermoacidophilic crenarchaeon Thermoproteus uzoniensis 768-20.</title>
        <authorList>
            <person name="Mardanov A.V."/>
            <person name="Gumerov V.M."/>
            <person name="Beletsky A.V."/>
            <person name="Prokofeva M.I."/>
            <person name="Bonch-Osmolovskaya E.A."/>
            <person name="Ravin N.V."/>
            <person name="Skryabin K.G."/>
        </authorList>
    </citation>
    <scope>NUCLEOTIDE SEQUENCE [LARGE SCALE GENOMIC DNA]</scope>
    <source>
        <strain evidence="2 3">768-20</strain>
    </source>
</reference>
<dbReference type="AlphaFoldDB" id="F2L6C9"/>
<proteinExistence type="predicted"/>
<keyword evidence="1" id="KW-0812">Transmembrane</keyword>
<feature type="transmembrane region" description="Helical" evidence="1">
    <location>
        <begin position="120"/>
        <end position="142"/>
    </location>
</feature>
<name>F2L6C9_THEU7</name>
<keyword evidence="1" id="KW-1133">Transmembrane helix</keyword>
<reference key="2">
    <citation type="submission" date="2011-03" db="EMBL/GenBank/DDBJ databases">
        <title>Complete genome sequence of the thermoacidophilic crenarchaeon Thermoproteus uzoniensis 768-20.</title>
        <authorList>
            <person name="Mardanov A.V."/>
            <person name="Gumerov V.M."/>
            <person name="Beletsky A.V."/>
            <person name="Prokofeva M.I."/>
            <person name="Bonch-Osmolovskaya E.A."/>
            <person name="Ravin N.V."/>
            <person name="Skryabin K.G."/>
        </authorList>
    </citation>
    <scope>NUCLEOTIDE SEQUENCE</scope>
    <source>
        <strain>768-20</strain>
    </source>
</reference>
<feature type="transmembrane region" description="Helical" evidence="1">
    <location>
        <begin position="12"/>
        <end position="33"/>
    </location>
</feature>
<keyword evidence="3" id="KW-1185">Reference proteome</keyword>
<keyword evidence="1" id="KW-0472">Membrane</keyword>
<dbReference type="HOGENOM" id="CLU_1691631_0_0_2"/>
<accession>F2L6C9</accession>
<dbReference type="EMBL" id="CP002590">
    <property type="protein sequence ID" value="AEA12525.1"/>
    <property type="molecule type" value="Genomic_DNA"/>
</dbReference>
<organism evidence="2 3">
    <name type="scientific">Thermoproteus uzoniensis (strain 768-20)</name>
    <dbReference type="NCBI Taxonomy" id="999630"/>
    <lineage>
        <taxon>Archaea</taxon>
        <taxon>Thermoproteota</taxon>
        <taxon>Thermoprotei</taxon>
        <taxon>Thermoproteales</taxon>
        <taxon>Thermoproteaceae</taxon>
        <taxon>Thermoproteus</taxon>
    </lineage>
</organism>